<feature type="DNA-binding region" description="H-T-H motif" evidence="5">
    <location>
        <begin position="90"/>
        <end position="109"/>
    </location>
</feature>
<organism evidence="8 9">
    <name type="scientific">Streptomyces hesseae</name>
    <dbReference type="NCBI Taxonomy" id="3075519"/>
    <lineage>
        <taxon>Bacteria</taxon>
        <taxon>Bacillati</taxon>
        <taxon>Actinomycetota</taxon>
        <taxon>Actinomycetes</taxon>
        <taxon>Kitasatosporales</taxon>
        <taxon>Streptomycetaceae</taxon>
        <taxon>Streptomyces</taxon>
    </lineage>
</organism>
<dbReference type="InterPro" id="IPR039538">
    <property type="entry name" value="BetI_C"/>
</dbReference>
<dbReference type="SUPFAM" id="SSF48498">
    <property type="entry name" value="Tetracyclin repressor-like, C-terminal domain"/>
    <property type="match status" value="1"/>
</dbReference>
<feature type="compositionally biased region" description="Low complexity" evidence="6">
    <location>
        <begin position="46"/>
        <end position="64"/>
    </location>
</feature>
<dbReference type="InterPro" id="IPR001647">
    <property type="entry name" value="HTH_TetR"/>
</dbReference>
<gene>
    <name evidence="8" type="ORF">RM609_10545</name>
</gene>
<evidence type="ECO:0000313" key="9">
    <source>
        <dbReference type="Proteomes" id="UP001180531"/>
    </source>
</evidence>
<dbReference type="PANTHER" id="PTHR30055:SF234">
    <property type="entry name" value="HTH-TYPE TRANSCRIPTIONAL REGULATOR BETI"/>
    <property type="match status" value="1"/>
</dbReference>
<evidence type="ECO:0000313" key="8">
    <source>
        <dbReference type="EMBL" id="MDT0449506.1"/>
    </source>
</evidence>
<keyword evidence="1" id="KW-0678">Repressor</keyword>
<evidence type="ECO:0000259" key="7">
    <source>
        <dbReference type="PROSITE" id="PS50977"/>
    </source>
</evidence>
<keyword evidence="2" id="KW-0805">Transcription regulation</keyword>
<proteinExistence type="predicted"/>
<evidence type="ECO:0000256" key="5">
    <source>
        <dbReference type="PROSITE-ProRule" id="PRU00335"/>
    </source>
</evidence>
<sequence length="263" mass="28885">MRDEKEQAACRTCGTPLVPAKRGRPAVYCSRSCQARAYRRRKQHLPAPGTTPAPASASTRASSGTRERQRRRIAEALWHIAAEHGLHAASMRRVADGAGVSLRVVQYHFDSKHALLVDALRLLHEENERLARARVPADTTDPRALLRAVLLEFLPLDEQRAHALKVFAAYYARSLTDPALAAVFLTADQPLERFVADIVEAGRAAGMTAPGLDPQHEADLLVSGITGLGLDVVHERRSLTDIRAVLDYHITRVFPPEVAATHP</sequence>
<name>A0ABU2SLJ7_9ACTN</name>
<keyword evidence="4" id="KW-0804">Transcription</keyword>
<dbReference type="InterPro" id="IPR009057">
    <property type="entry name" value="Homeodomain-like_sf"/>
</dbReference>
<evidence type="ECO:0000256" key="2">
    <source>
        <dbReference type="ARBA" id="ARBA00023015"/>
    </source>
</evidence>
<feature type="domain" description="HTH tetR-type" evidence="7">
    <location>
        <begin position="67"/>
        <end position="127"/>
    </location>
</feature>
<dbReference type="PANTHER" id="PTHR30055">
    <property type="entry name" value="HTH-TYPE TRANSCRIPTIONAL REGULATOR RUTR"/>
    <property type="match status" value="1"/>
</dbReference>
<dbReference type="Proteomes" id="UP001180531">
    <property type="component" value="Unassembled WGS sequence"/>
</dbReference>
<dbReference type="InterPro" id="IPR036271">
    <property type="entry name" value="Tet_transcr_reg_TetR-rel_C_sf"/>
</dbReference>
<dbReference type="RefSeq" id="WP_311609874.1">
    <property type="nucleotide sequence ID" value="NZ_JAVRFI010000005.1"/>
</dbReference>
<reference evidence="8" key="1">
    <citation type="submission" date="2024-05" db="EMBL/GenBank/DDBJ databases">
        <title>30 novel species of actinomycetes from the DSMZ collection.</title>
        <authorList>
            <person name="Nouioui I."/>
        </authorList>
    </citation>
    <scope>NUCLEOTIDE SEQUENCE</scope>
    <source>
        <strain evidence="8">DSM 40473</strain>
    </source>
</reference>
<dbReference type="Pfam" id="PF13977">
    <property type="entry name" value="TetR_C_6"/>
    <property type="match status" value="1"/>
</dbReference>
<dbReference type="Pfam" id="PF00440">
    <property type="entry name" value="TetR_N"/>
    <property type="match status" value="1"/>
</dbReference>
<keyword evidence="3 5" id="KW-0238">DNA-binding</keyword>
<dbReference type="Gene3D" id="1.10.357.10">
    <property type="entry name" value="Tetracycline Repressor, domain 2"/>
    <property type="match status" value="1"/>
</dbReference>
<comment type="caution">
    <text evidence="8">The sequence shown here is derived from an EMBL/GenBank/DDBJ whole genome shotgun (WGS) entry which is preliminary data.</text>
</comment>
<accession>A0ABU2SLJ7</accession>
<dbReference type="InterPro" id="IPR050109">
    <property type="entry name" value="HTH-type_TetR-like_transc_reg"/>
</dbReference>
<dbReference type="SUPFAM" id="SSF46689">
    <property type="entry name" value="Homeodomain-like"/>
    <property type="match status" value="1"/>
</dbReference>
<evidence type="ECO:0000256" key="1">
    <source>
        <dbReference type="ARBA" id="ARBA00022491"/>
    </source>
</evidence>
<evidence type="ECO:0000256" key="6">
    <source>
        <dbReference type="SAM" id="MobiDB-lite"/>
    </source>
</evidence>
<dbReference type="EMBL" id="JAVRFI010000005">
    <property type="protein sequence ID" value="MDT0449506.1"/>
    <property type="molecule type" value="Genomic_DNA"/>
</dbReference>
<evidence type="ECO:0000256" key="3">
    <source>
        <dbReference type="ARBA" id="ARBA00023125"/>
    </source>
</evidence>
<protein>
    <submittedName>
        <fullName evidence="8">TetR/AcrR family transcriptional regulator</fullName>
    </submittedName>
</protein>
<evidence type="ECO:0000256" key="4">
    <source>
        <dbReference type="ARBA" id="ARBA00023163"/>
    </source>
</evidence>
<dbReference type="PROSITE" id="PS50977">
    <property type="entry name" value="HTH_TETR_2"/>
    <property type="match status" value="1"/>
</dbReference>
<keyword evidence="9" id="KW-1185">Reference proteome</keyword>
<feature type="region of interest" description="Disordered" evidence="6">
    <location>
        <begin position="42"/>
        <end position="68"/>
    </location>
</feature>